<dbReference type="KEGG" id="lfc:LFE_1876"/>
<accession>I0IQK5</accession>
<keyword evidence="2" id="KW-1185">Reference proteome</keyword>
<dbReference type="RefSeq" id="WP_014450038.1">
    <property type="nucleotide sequence ID" value="NC_017094.1"/>
</dbReference>
<organism evidence="1 2">
    <name type="scientific">Leptospirillum ferrooxidans (strain C2-3)</name>
    <dbReference type="NCBI Taxonomy" id="1162668"/>
    <lineage>
        <taxon>Bacteria</taxon>
        <taxon>Pseudomonadati</taxon>
        <taxon>Nitrospirota</taxon>
        <taxon>Nitrospiria</taxon>
        <taxon>Nitrospirales</taxon>
        <taxon>Nitrospiraceae</taxon>
        <taxon>Leptospirillum</taxon>
    </lineage>
</organism>
<evidence type="ECO:0000313" key="2">
    <source>
        <dbReference type="Proteomes" id="UP000007382"/>
    </source>
</evidence>
<evidence type="ECO:0000313" key="1">
    <source>
        <dbReference type="EMBL" id="BAM07554.1"/>
    </source>
</evidence>
<gene>
    <name evidence="1" type="ordered locus">LFE_1876</name>
</gene>
<reference evidence="1 2" key="1">
    <citation type="journal article" date="2012" name="J. Bacteriol.">
        <title>Complete Genome Sequence of Leptospirillum ferrooxidans Strain C2-3, Isolated from a Fresh Volcanic Ash Deposit on the Island of Miyake, Japan.</title>
        <authorList>
            <person name="Fujimura R."/>
            <person name="Sato Y."/>
            <person name="Nishizawa T."/>
            <person name="Oshima K."/>
            <person name="Kim S.-W."/>
            <person name="Hattori M."/>
            <person name="Kamijo T."/>
            <person name="Ohta H."/>
        </authorList>
    </citation>
    <scope>NUCLEOTIDE SEQUENCE [LARGE SCALE GENOMIC DNA]</scope>
    <source>
        <strain evidence="1 2">C2-3</strain>
    </source>
</reference>
<name>I0IQK5_LEPFC</name>
<reference evidence="2" key="2">
    <citation type="submission" date="2012-03" db="EMBL/GenBank/DDBJ databases">
        <title>The complete genome sequence of the pioneer microbe on fresh volcanic deposit, Leptospirillum ferrooxidans strain C2-3.</title>
        <authorList>
            <person name="Fujimura R."/>
            <person name="Sato Y."/>
            <person name="Nishizawa T."/>
            <person name="Nanba K."/>
            <person name="Oshima K."/>
            <person name="Hattori M."/>
            <person name="Kamijo T."/>
            <person name="Ohta H."/>
        </authorList>
    </citation>
    <scope>NUCLEOTIDE SEQUENCE [LARGE SCALE GENOMIC DNA]</scope>
    <source>
        <strain evidence="2">C2-3</strain>
    </source>
</reference>
<dbReference type="HOGENOM" id="CLU_1775119_0_0_0"/>
<dbReference type="AlphaFoldDB" id="I0IQK5"/>
<dbReference type="EMBL" id="AP012342">
    <property type="protein sequence ID" value="BAM07554.1"/>
    <property type="molecule type" value="Genomic_DNA"/>
</dbReference>
<proteinExistence type="predicted"/>
<dbReference type="Proteomes" id="UP000007382">
    <property type="component" value="Chromosome"/>
</dbReference>
<dbReference type="OrthoDB" id="9813204at2"/>
<protein>
    <submittedName>
        <fullName evidence="1">Uncharacterized protein</fullName>
    </submittedName>
</protein>
<sequence length="147" mass="16513">MISERKVAIGSIVLLFFTSVSILTYQSMRIADLQSKIDNLTINKTAKSQKQLSTNLVASEGEDTGTYQLDLITAVLAVPDWSDKIPQDIARGMHWKVLNRARVHMIQGNLVVIEVQNSKNEVLPLLFQIPDPKEQATWRYLYAMAPG</sequence>
<dbReference type="PATRIC" id="fig|1162668.3.peg.2232"/>